<dbReference type="RefSeq" id="WP_249414255.1">
    <property type="nucleotide sequence ID" value="NZ_CP118678.1"/>
</dbReference>
<evidence type="ECO:0000256" key="1">
    <source>
        <dbReference type="SAM" id="MobiDB-lite"/>
    </source>
</evidence>
<geneLocation type="plasmid" evidence="2 3">
    <name>pHNGDW697-1</name>
</geneLocation>
<dbReference type="Proteomes" id="UP001217631">
    <property type="component" value="Plasmid pHNGDW697-1"/>
</dbReference>
<reference evidence="2" key="1">
    <citation type="submission" date="2023-02" db="EMBL/GenBank/DDBJ databases">
        <title>tmexCD-toprJ-like cluster.</title>
        <authorList>
            <person name="Gao X."/>
            <person name="Wang C."/>
            <person name="Liu J."/>
        </authorList>
    </citation>
    <scope>NUCLEOTIDE SEQUENCE</scope>
    <source>
        <strain evidence="2">GDW21C697WI</strain>
        <plasmid evidence="2">pHNGDW697-1</plasmid>
    </source>
</reference>
<gene>
    <name evidence="2" type="ORF">PWA60_28195</name>
</gene>
<protein>
    <submittedName>
        <fullName evidence="2">Uncharacterized protein</fullName>
    </submittedName>
</protein>
<evidence type="ECO:0000313" key="3">
    <source>
        <dbReference type="Proteomes" id="UP001217631"/>
    </source>
</evidence>
<feature type="compositionally biased region" description="Polar residues" evidence="1">
    <location>
        <begin position="175"/>
        <end position="201"/>
    </location>
</feature>
<feature type="region of interest" description="Disordered" evidence="1">
    <location>
        <begin position="174"/>
        <end position="205"/>
    </location>
</feature>
<evidence type="ECO:0000313" key="2">
    <source>
        <dbReference type="EMBL" id="WEA23357.1"/>
    </source>
</evidence>
<organism evidence="2 3">
    <name type="scientific">Pseudomonas juntendi</name>
    <dbReference type="NCBI Taxonomy" id="2666183"/>
    <lineage>
        <taxon>Bacteria</taxon>
        <taxon>Pseudomonadati</taxon>
        <taxon>Pseudomonadota</taxon>
        <taxon>Gammaproteobacteria</taxon>
        <taxon>Pseudomonadales</taxon>
        <taxon>Pseudomonadaceae</taxon>
        <taxon>Pseudomonas</taxon>
    </lineage>
</organism>
<keyword evidence="2" id="KW-0614">Plasmid</keyword>
<name>A0AAJ5V616_9PSED</name>
<accession>A0AAJ5V616</accession>
<dbReference type="AlphaFoldDB" id="A0AAJ5V616"/>
<proteinExistence type="predicted"/>
<dbReference type="EMBL" id="CP118678">
    <property type="protein sequence ID" value="WEA23357.1"/>
    <property type="molecule type" value="Genomic_DNA"/>
</dbReference>
<sequence>MSNNELVPGSKSDLNLLPDFEATVQALEEAYAGDSSLGFINDAAVLLRNLHGVDPQAIRAGLKPGYGQCQVNVLWKDGRSWVGNTISHDQYKALLGIIKPAAEGTKVVDHLALSSPPKHVAEGDDGRLPPPERQAMWQTIDNALAGTLHPLLRGDVCNILAPLLVPMPTRPAPAPSNTALKATAPVQSAPPTDTSPTNAKSLATGDELTPETWADFVQRLCHDCIGEGVQDHLTADVMFTVQARRLVSGIDKDFTEDLVLIYEDREWFSPEDYWDGLGQAEREELDRSMLGVVGKKFLEAAESERWELLGELPDHTVVGYQETWEFVNTHFTKDAAEAFIQRKKSDYRKGLRVAVESQYWAWEFNAIKNAILTGRLQLVDSQSQAIEQLA</sequence>